<organism evidence="1 2">
    <name type="scientific">Chloebia gouldiae</name>
    <name type="common">Gouldian finch</name>
    <name type="synonym">Erythrura gouldiae</name>
    <dbReference type="NCBI Taxonomy" id="44316"/>
    <lineage>
        <taxon>Eukaryota</taxon>
        <taxon>Metazoa</taxon>
        <taxon>Chordata</taxon>
        <taxon>Craniata</taxon>
        <taxon>Vertebrata</taxon>
        <taxon>Euteleostomi</taxon>
        <taxon>Archelosauria</taxon>
        <taxon>Archosauria</taxon>
        <taxon>Dinosauria</taxon>
        <taxon>Saurischia</taxon>
        <taxon>Theropoda</taxon>
        <taxon>Coelurosauria</taxon>
        <taxon>Aves</taxon>
        <taxon>Neognathae</taxon>
        <taxon>Neoaves</taxon>
        <taxon>Telluraves</taxon>
        <taxon>Australaves</taxon>
        <taxon>Passeriformes</taxon>
        <taxon>Passeroidea</taxon>
        <taxon>Passeridae</taxon>
        <taxon>Chloebia</taxon>
    </lineage>
</organism>
<reference evidence="1 2" key="1">
    <citation type="journal article" date="2018" name="Proc. R. Soc. B">
        <title>A non-coding region near Follistatin controls head colour polymorphism in the Gouldian finch.</title>
        <authorList>
            <person name="Toomey M.B."/>
            <person name="Marques C.I."/>
            <person name="Andrade P."/>
            <person name="Araujo P.M."/>
            <person name="Sabatino S."/>
            <person name="Gazda M.A."/>
            <person name="Afonso S."/>
            <person name="Lopes R.J."/>
            <person name="Corbo J.C."/>
            <person name="Carneiro M."/>
        </authorList>
    </citation>
    <scope>NUCLEOTIDE SEQUENCE [LARGE SCALE GENOMIC DNA]</scope>
    <source>
        <strain evidence="1">Red01</strain>
        <tissue evidence="1">Muscle</tissue>
    </source>
</reference>
<dbReference type="OrthoDB" id="9945596at2759"/>
<dbReference type="Proteomes" id="UP000276834">
    <property type="component" value="Unassembled WGS sequence"/>
</dbReference>
<keyword evidence="2" id="KW-1185">Reference proteome</keyword>
<evidence type="ECO:0000313" key="1">
    <source>
        <dbReference type="EMBL" id="RLV98915.1"/>
    </source>
</evidence>
<sequence>MSLHKIIPQPNVNSVKIPLNSDILPETSGIKDLGASAEEIQEPSSRVSLSASSASCVPEGVNRRAFNPLRKRSKSDPVLQNCQLPQGDSFFSVSDCGKCSTVKLQHSMIEIH</sequence>
<evidence type="ECO:0000313" key="2">
    <source>
        <dbReference type="Proteomes" id="UP000276834"/>
    </source>
</evidence>
<comment type="caution">
    <text evidence="1">The sequence shown here is derived from an EMBL/GenBank/DDBJ whole genome shotgun (WGS) entry which is preliminary data.</text>
</comment>
<name>A0A3L8SAI1_CHLGU</name>
<proteinExistence type="predicted"/>
<dbReference type="EMBL" id="QUSF01000036">
    <property type="protein sequence ID" value="RLV98915.1"/>
    <property type="molecule type" value="Genomic_DNA"/>
</dbReference>
<protein>
    <submittedName>
        <fullName evidence="1">Uncharacterized protein</fullName>
    </submittedName>
</protein>
<accession>A0A3L8SAI1</accession>
<gene>
    <name evidence="1" type="ORF">DV515_00010279</name>
</gene>
<dbReference type="AlphaFoldDB" id="A0A3L8SAI1"/>